<reference evidence="4" key="1">
    <citation type="submission" date="2016-06" db="UniProtKB">
        <authorList>
            <consortium name="WormBaseParasite"/>
        </authorList>
    </citation>
    <scope>IDENTIFICATION</scope>
</reference>
<dbReference type="Proteomes" id="UP000050794">
    <property type="component" value="Unassembled WGS sequence"/>
</dbReference>
<keyword evidence="3" id="KW-1185">Reference proteome</keyword>
<protein>
    <submittedName>
        <fullName evidence="2 4">Uncharacterized protein</fullName>
    </submittedName>
</protein>
<feature type="region of interest" description="Disordered" evidence="1">
    <location>
        <begin position="69"/>
        <end position="104"/>
    </location>
</feature>
<evidence type="ECO:0000313" key="2">
    <source>
        <dbReference type="EMBL" id="VDM48635.1"/>
    </source>
</evidence>
<evidence type="ECO:0000256" key="1">
    <source>
        <dbReference type="SAM" id="MobiDB-lite"/>
    </source>
</evidence>
<reference evidence="2 3" key="2">
    <citation type="submission" date="2018-11" db="EMBL/GenBank/DDBJ databases">
        <authorList>
            <consortium name="Pathogen Informatics"/>
        </authorList>
    </citation>
    <scope>NUCLEOTIDE SEQUENCE [LARGE SCALE GENOMIC DNA]</scope>
</reference>
<sequence>MSHSSTCAERDINIDTLIHSNNGGDLKHYNMLTIADGQYFQEAEAKITPALPVIGSLEPTQPLYSAEKEKKEELFGGVASAPSETGSSSKEAKESKPPQLELPVLGSLEPTQPLHSAETMRALAKAARARVASAEATQPAHSTEVKCKLSLIAIKNLRCKISSGTAVDRQKLGTGEQEMQRTRELFNVVFGFATKLATRLERTSHVIVN</sequence>
<proteinExistence type="predicted"/>
<evidence type="ECO:0000313" key="3">
    <source>
        <dbReference type="Proteomes" id="UP000050794"/>
    </source>
</evidence>
<accession>A0A183V994</accession>
<gene>
    <name evidence="2" type="ORF">TCNE_LOCUS17314</name>
</gene>
<organism evidence="3 4">
    <name type="scientific">Toxocara canis</name>
    <name type="common">Canine roundworm</name>
    <dbReference type="NCBI Taxonomy" id="6265"/>
    <lineage>
        <taxon>Eukaryota</taxon>
        <taxon>Metazoa</taxon>
        <taxon>Ecdysozoa</taxon>
        <taxon>Nematoda</taxon>
        <taxon>Chromadorea</taxon>
        <taxon>Rhabditida</taxon>
        <taxon>Spirurina</taxon>
        <taxon>Ascaridomorpha</taxon>
        <taxon>Ascaridoidea</taxon>
        <taxon>Toxocaridae</taxon>
        <taxon>Toxocara</taxon>
    </lineage>
</organism>
<name>A0A183V994_TOXCA</name>
<dbReference type="EMBL" id="UYWY01024323">
    <property type="protein sequence ID" value="VDM48635.1"/>
    <property type="molecule type" value="Genomic_DNA"/>
</dbReference>
<evidence type="ECO:0000313" key="4">
    <source>
        <dbReference type="WBParaSite" id="TCNE_0001731501-mRNA-1"/>
    </source>
</evidence>
<dbReference type="WBParaSite" id="TCNE_0001731501-mRNA-1">
    <property type="protein sequence ID" value="TCNE_0001731501-mRNA-1"/>
    <property type="gene ID" value="TCNE_0001731501"/>
</dbReference>
<dbReference type="AlphaFoldDB" id="A0A183V994"/>